<evidence type="ECO:0000256" key="4">
    <source>
        <dbReference type="ARBA" id="ARBA00022884"/>
    </source>
</evidence>
<evidence type="ECO:0000256" key="1">
    <source>
        <dbReference type="ARBA" id="ARBA00022603"/>
    </source>
</evidence>
<proteinExistence type="predicted"/>
<dbReference type="InterPro" id="IPR029063">
    <property type="entry name" value="SAM-dependent_MTases_sf"/>
</dbReference>
<dbReference type="InterPro" id="IPR001737">
    <property type="entry name" value="KsgA/Erm"/>
</dbReference>
<keyword evidence="7" id="KW-1185">Reference proteome</keyword>
<name>A0ABT8L4F8_9BACT</name>
<dbReference type="CDD" id="cd02440">
    <property type="entry name" value="AdoMet_MTases"/>
    <property type="match status" value="1"/>
</dbReference>
<keyword evidence="1" id="KW-0489">Methyltransferase</keyword>
<dbReference type="Proteomes" id="UP001172083">
    <property type="component" value="Unassembled WGS sequence"/>
</dbReference>
<dbReference type="SMART" id="SM00650">
    <property type="entry name" value="rADc"/>
    <property type="match status" value="1"/>
</dbReference>
<evidence type="ECO:0000313" key="7">
    <source>
        <dbReference type="Proteomes" id="UP001172083"/>
    </source>
</evidence>
<dbReference type="Pfam" id="PF00398">
    <property type="entry name" value="RrnaAD"/>
    <property type="match status" value="1"/>
</dbReference>
<keyword evidence="4" id="KW-0694">RNA-binding</keyword>
<evidence type="ECO:0000313" key="6">
    <source>
        <dbReference type="EMBL" id="MDN5211922.1"/>
    </source>
</evidence>
<evidence type="ECO:0000256" key="3">
    <source>
        <dbReference type="ARBA" id="ARBA00022691"/>
    </source>
</evidence>
<evidence type="ECO:0000256" key="2">
    <source>
        <dbReference type="ARBA" id="ARBA00022679"/>
    </source>
</evidence>
<dbReference type="EMBL" id="JAUJEB010000001">
    <property type="protein sequence ID" value="MDN5211922.1"/>
    <property type="molecule type" value="Genomic_DNA"/>
</dbReference>
<dbReference type="Gene3D" id="3.40.50.150">
    <property type="entry name" value="Vaccinia Virus protein VP39"/>
    <property type="match status" value="1"/>
</dbReference>
<accession>A0ABT8L4F8</accession>
<keyword evidence="2" id="KW-0808">Transferase</keyword>
<feature type="domain" description="Ribosomal RNA adenine methylase transferase N-terminal" evidence="5">
    <location>
        <begin position="28"/>
        <end position="176"/>
    </location>
</feature>
<dbReference type="InterPro" id="IPR020598">
    <property type="entry name" value="rRNA_Ade_methylase_Trfase_N"/>
</dbReference>
<dbReference type="SUPFAM" id="SSF53335">
    <property type="entry name" value="S-adenosyl-L-methionine-dependent methyltransferases"/>
    <property type="match status" value="1"/>
</dbReference>
<organism evidence="6 7">
    <name type="scientific">Agaribacillus aureus</name>
    <dbReference type="NCBI Taxonomy" id="3051825"/>
    <lineage>
        <taxon>Bacteria</taxon>
        <taxon>Pseudomonadati</taxon>
        <taxon>Bacteroidota</taxon>
        <taxon>Cytophagia</taxon>
        <taxon>Cytophagales</taxon>
        <taxon>Splendidivirgaceae</taxon>
        <taxon>Agaribacillus</taxon>
    </lineage>
</organism>
<keyword evidence="3" id="KW-0949">S-adenosyl-L-methionine</keyword>
<comment type="caution">
    <text evidence="6">The sequence shown here is derived from an EMBL/GenBank/DDBJ whole genome shotgun (WGS) entry which is preliminary data.</text>
</comment>
<reference evidence="6" key="1">
    <citation type="submission" date="2023-06" db="EMBL/GenBank/DDBJ databases">
        <title>Genomic of Agaribacillus aureum.</title>
        <authorList>
            <person name="Wang G."/>
        </authorList>
    </citation>
    <scope>NUCLEOTIDE SEQUENCE</scope>
    <source>
        <strain evidence="6">BMA12</strain>
    </source>
</reference>
<protein>
    <submittedName>
        <fullName evidence="6">rRNA adenine N-6-methyltransferase family protein</fullName>
    </submittedName>
</protein>
<evidence type="ECO:0000259" key="5">
    <source>
        <dbReference type="SMART" id="SM00650"/>
    </source>
</evidence>
<sequence length="187" mass="21231">MFTNYFFLIEGFKNLSTVGTITRTSKSITKRIINTINFEEAKIIVELGAGDGAITKYLLQRMRLDSQLVVFEVNPSFCAALKKIKDHRLMIINDSAENMACHLNAGSVKKVDTIISTLPFILFPPAKRDTILRQSADLLADSGSFFQLNYAAAVRDLYKVYFHRVQTAFIIWNMPPAYLFVCDNNIY</sequence>
<gene>
    <name evidence="6" type="ORF">QQ020_07660</name>
</gene>
<dbReference type="RefSeq" id="WP_346757249.1">
    <property type="nucleotide sequence ID" value="NZ_JAUJEB010000001.1"/>
</dbReference>